<evidence type="ECO:0000256" key="1">
    <source>
        <dbReference type="ARBA" id="ARBA00003171"/>
    </source>
</evidence>
<dbReference type="Pfam" id="PF00148">
    <property type="entry name" value="Oxidored_nitro"/>
    <property type="match status" value="1"/>
</dbReference>
<evidence type="ECO:0000259" key="7">
    <source>
        <dbReference type="Pfam" id="PF00148"/>
    </source>
</evidence>
<dbReference type="RefSeq" id="WP_012991472.1">
    <property type="nucleotide sequence ID" value="NC_013894.1"/>
</dbReference>
<comment type="function">
    <text evidence="1">This protein may play a role in the biosynthesis of the prosthetic group of nitrogenase (FeMo cofactor).</text>
</comment>
<dbReference type="Proteomes" id="UP000002043">
    <property type="component" value="Chromosome"/>
</dbReference>
<dbReference type="PANTHER" id="PTHR33712:SF7">
    <property type="entry name" value="LIGHT-INDEPENDENT PROTOCHLOROPHYLLIDE REDUCTASE SUBUNIT B"/>
    <property type="match status" value="1"/>
</dbReference>
<comment type="pathway">
    <text evidence="2">Cofactor biosynthesis; Fe-Mo cofactor biosynthesis.</text>
</comment>
<dbReference type="InterPro" id="IPR000510">
    <property type="entry name" value="Nase/OxRdtase_comp1"/>
</dbReference>
<dbReference type="GO" id="GO:0016163">
    <property type="term" value="F:nitrogenase activity"/>
    <property type="evidence" value="ECO:0007669"/>
    <property type="project" value="InterPro"/>
</dbReference>
<dbReference type="NCBIfam" id="TIGR01285">
    <property type="entry name" value="nifN"/>
    <property type="match status" value="1"/>
</dbReference>
<dbReference type="InterPro" id="IPR005975">
    <property type="entry name" value="Nase_Mo-Fe_CF"/>
</dbReference>
<dbReference type="InterPro" id="IPR000318">
    <property type="entry name" value="Nase_comp1_CS"/>
</dbReference>
<dbReference type="STRING" id="638303.Thal_0431"/>
<dbReference type="Gene3D" id="6.10.250.1090">
    <property type="match status" value="1"/>
</dbReference>
<dbReference type="PROSITE" id="PS00699">
    <property type="entry name" value="NITROGENASE_1_1"/>
    <property type="match status" value="1"/>
</dbReference>
<dbReference type="EMBL" id="CP001931">
    <property type="protein sequence ID" value="ADC89065.1"/>
    <property type="molecule type" value="Genomic_DNA"/>
</dbReference>
<dbReference type="SUPFAM" id="SSF53807">
    <property type="entry name" value="Helical backbone' metal receptor"/>
    <property type="match status" value="1"/>
</dbReference>
<proteinExistence type="inferred from homology"/>
<keyword evidence="5 6" id="KW-0535">Nitrogen fixation</keyword>
<dbReference type="HOGENOM" id="CLU_025876_2_0_0"/>
<evidence type="ECO:0000313" key="9">
    <source>
        <dbReference type="Proteomes" id="UP000002043"/>
    </source>
</evidence>
<evidence type="ECO:0000256" key="6">
    <source>
        <dbReference type="RuleBase" id="RU004021"/>
    </source>
</evidence>
<sequence>MARVVESKKALSVYPLKLSQPLGAMYAFMGVKGSIPLIHGSQGCASFAKTFLTRHFWENIPVQTTALSQIATVMGNDDVLHTALKNVIERAKPEVVAVITTGVTETRGDYTEGSIKLFRELYPDFRHVEILCVHTPDYEGSFHTGYKEALLSIVKNVVRTKYATVPDQVNLIVSYSLTAEDIDTLKELLELFGLKVIVLPDISMSMDGGVLGFSSVIPNGTALRDIQRMSSSTITIAVGESAKAAGEYLEKEFMIPMYYFEHLMGIESYDELIRLLINLTGRDLPERVKRWRNRLLDMMIDSHFYLSKKRVAIAGEPDYIIGLSQFLAKELGMVVSLAVTTVKTESLETLPVEDIIVGDLEDILNSKKDFDLLIGNTNLRHVASKLNVPHYRVGIPIFDRLGHFLKGFIGYKGSTYFTMDIANLLMEREEEESYRVPDYVKRRYEQC</sequence>
<evidence type="ECO:0000256" key="5">
    <source>
        <dbReference type="ARBA" id="ARBA00023231"/>
    </source>
</evidence>
<comment type="similarity">
    <text evidence="3 6">Belongs to the NifD/NifK/NifE/NifN family.</text>
</comment>
<dbReference type="Gene3D" id="3.40.50.1980">
    <property type="entry name" value="Nitrogenase molybdenum iron protein domain"/>
    <property type="match status" value="3"/>
</dbReference>
<evidence type="ECO:0000256" key="4">
    <source>
        <dbReference type="ARBA" id="ARBA00013282"/>
    </source>
</evidence>
<dbReference type="InterPro" id="IPR050152">
    <property type="entry name" value="ChlB/BchB/BchZ"/>
</dbReference>
<accession>D3SPH8</accession>
<evidence type="ECO:0000256" key="2">
    <source>
        <dbReference type="ARBA" id="ARBA00005155"/>
    </source>
</evidence>
<dbReference type="eggNOG" id="COG2710">
    <property type="taxonomic scope" value="Bacteria"/>
</dbReference>
<dbReference type="PANTHER" id="PTHR33712">
    <property type="entry name" value="LIGHT-INDEPENDENT PROTOCHLOROPHYLLIDE REDUCTASE SUBUNIT B"/>
    <property type="match status" value="1"/>
</dbReference>
<dbReference type="UniPathway" id="UPA00782"/>
<protein>
    <recommendedName>
        <fullName evidence="4">Nitrogenase iron-molybdenum cofactor biosynthesis protein NifN</fullName>
    </recommendedName>
</protein>
<name>D3SPH8_THEAH</name>
<keyword evidence="9" id="KW-1185">Reference proteome</keyword>
<dbReference type="KEGG" id="tal:Thal_0431"/>
<dbReference type="GO" id="GO:0065003">
    <property type="term" value="P:protein-containing complex assembly"/>
    <property type="evidence" value="ECO:0007669"/>
    <property type="project" value="InterPro"/>
</dbReference>
<dbReference type="OrthoDB" id="9800746at2"/>
<evidence type="ECO:0000313" key="8">
    <source>
        <dbReference type="EMBL" id="ADC89065.1"/>
    </source>
</evidence>
<reference evidence="9" key="1">
    <citation type="journal article" date="2010" name="Stand. Genomic Sci.">
        <title>Complete genome sequence of Thermocrinis albus type strain (HI 11/12T).</title>
        <authorList>
            <person name="Wirth R."/>
            <person name="Sikorski J."/>
            <person name="Brambilla E."/>
            <person name="Misra M."/>
            <person name="Lapidus A."/>
            <person name="Copeland A."/>
            <person name="Nolan M."/>
            <person name="Lucas S."/>
            <person name="Chen F."/>
            <person name="Tice H."/>
            <person name="Cheng J.F."/>
            <person name="Han C."/>
            <person name="Detter J.C."/>
            <person name="Tapia R."/>
            <person name="Bruce D."/>
            <person name="Goodwin L."/>
            <person name="Pitluck S."/>
            <person name="Pati A."/>
            <person name="Anderson I."/>
            <person name="Ivanova N."/>
            <person name="Mavromatis K."/>
            <person name="Mikhailova N."/>
            <person name="Chen A."/>
            <person name="Palaniappan K."/>
            <person name="Bilek Y."/>
            <person name="Hader T."/>
            <person name="Land M."/>
            <person name="Hauser L."/>
            <person name="Chang Y.J."/>
            <person name="Jeffries C.D."/>
            <person name="Tindall B.J."/>
            <person name="Rohde M."/>
            <person name="Goker M."/>
            <person name="Bristow J."/>
            <person name="Eisen J.A."/>
            <person name="Markowitz V."/>
            <person name="Hugenholtz P."/>
            <person name="Kyrpides N.C."/>
            <person name="Klenk H.P."/>
        </authorList>
    </citation>
    <scope>NUCLEOTIDE SEQUENCE [LARGE SCALE GENOMIC DNA]</scope>
    <source>
        <strain evidence="9">DSM 14484 / JCM 11386 / HI 11/12</strain>
    </source>
</reference>
<feature type="domain" description="Nitrogenase/oxidoreductase component 1" evidence="7">
    <location>
        <begin position="19"/>
        <end position="425"/>
    </location>
</feature>
<evidence type="ECO:0000256" key="3">
    <source>
        <dbReference type="ARBA" id="ARBA00011002"/>
    </source>
</evidence>
<dbReference type="AlphaFoldDB" id="D3SPH8"/>
<gene>
    <name evidence="8" type="ordered locus">Thal_0431</name>
</gene>
<organism evidence="8 9">
    <name type="scientific">Thermocrinis albus (strain DSM 14484 / JCM 11386 / HI 11/12)</name>
    <dbReference type="NCBI Taxonomy" id="638303"/>
    <lineage>
        <taxon>Bacteria</taxon>
        <taxon>Pseudomonadati</taxon>
        <taxon>Aquificota</taxon>
        <taxon>Aquificia</taxon>
        <taxon>Aquificales</taxon>
        <taxon>Aquificaceae</taxon>
        <taxon>Thermocrinis</taxon>
    </lineage>
</organism>
<keyword evidence="8" id="KW-0560">Oxidoreductase</keyword>